<dbReference type="SUPFAM" id="SSF159203">
    <property type="entry name" value="NifT/FixU-like"/>
    <property type="match status" value="1"/>
</dbReference>
<dbReference type="AlphaFoldDB" id="A0A1I6QUK8"/>
<dbReference type="RefSeq" id="WP_092419830.1">
    <property type="nucleotide sequence ID" value="NZ_FNCL01000001.1"/>
</dbReference>
<organism evidence="1 2">
    <name type="scientific">Alloyangia pacifica</name>
    <dbReference type="NCBI Taxonomy" id="311180"/>
    <lineage>
        <taxon>Bacteria</taxon>
        <taxon>Pseudomonadati</taxon>
        <taxon>Pseudomonadota</taxon>
        <taxon>Alphaproteobacteria</taxon>
        <taxon>Rhodobacterales</taxon>
        <taxon>Roseobacteraceae</taxon>
        <taxon>Alloyangia</taxon>
    </lineage>
</organism>
<protein>
    <submittedName>
        <fullName evidence="1">Nitrogen fixation protein NifT</fullName>
    </submittedName>
</protein>
<dbReference type="OrthoDB" id="9805052at2"/>
<dbReference type="GO" id="GO:0009399">
    <property type="term" value="P:nitrogen fixation"/>
    <property type="evidence" value="ECO:0007669"/>
    <property type="project" value="InterPro"/>
</dbReference>
<dbReference type="InterPro" id="IPR009727">
    <property type="entry name" value="NifT"/>
</dbReference>
<dbReference type="Pfam" id="PF06988">
    <property type="entry name" value="NifT"/>
    <property type="match status" value="1"/>
</dbReference>
<dbReference type="InterPro" id="IPR024044">
    <property type="entry name" value="NifT/FixU_barrel-like_dom_sf"/>
</dbReference>
<dbReference type="Gene3D" id="2.40.50.240">
    <property type="entry name" value="NifT/FixU-like"/>
    <property type="match status" value="1"/>
</dbReference>
<proteinExistence type="predicted"/>
<dbReference type="Proteomes" id="UP000199392">
    <property type="component" value="Unassembled WGS sequence"/>
</dbReference>
<reference evidence="2" key="1">
    <citation type="submission" date="2016-10" db="EMBL/GenBank/DDBJ databases">
        <authorList>
            <person name="Varghese N."/>
            <person name="Submissions S."/>
        </authorList>
    </citation>
    <scope>NUCLEOTIDE SEQUENCE [LARGE SCALE GENOMIC DNA]</scope>
    <source>
        <strain evidence="2">DSM 26894</strain>
    </source>
</reference>
<name>A0A1I6QUK8_9RHOB</name>
<dbReference type="STRING" id="311180.SAMN04488050_102352"/>
<evidence type="ECO:0000313" key="2">
    <source>
        <dbReference type="Proteomes" id="UP000199392"/>
    </source>
</evidence>
<keyword evidence="2" id="KW-1185">Reference proteome</keyword>
<dbReference type="EMBL" id="FOZW01000002">
    <property type="protein sequence ID" value="SFS56133.1"/>
    <property type="molecule type" value="Genomic_DNA"/>
</dbReference>
<sequence>MKVMIRETAKGLEAYVPKKDLEEMVVETEKDGLWGGWAKLANGWVFAMPEFDEPPQLPITVEARRLATAEED</sequence>
<evidence type="ECO:0000313" key="1">
    <source>
        <dbReference type="EMBL" id="SFS56133.1"/>
    </source>
</evidence>
<accession>A0A1I6QUK8</accession>
<dbReference type="NCBIfam" id="TIGR02934">
    <property type="entry name" value="nifT_nitrog"/>
    <property type="match status" value="1"/>
</dbReference>
<gene>
    <name evidence="1" type="ORF">SAMN04488050_102352</name>
</gene>